<evidence type="ECO:0000313" key="1">
    <source>
        <dbReference type="Proteomes" id="UP001652660"/>
    </source>
</evidence>
<dbReference type="Proteomes" id="UP001652660">
    <property type="component" value="Chromosome 11e"/>
</dbReference>
<dbReference type="PANTHER" id="PTHR36350">
    <property type="entry name" value="TRANSMEMBRANE PROTEIN"/>
    <property type="match status" value="1"/>
</dbReference>
<dbReference type="InterPro" id="IPR011990">
    <property type="entry name" value="TPR-like_helical_dom_sf"/>
</dbReference>
<proteinExistence type="predicted"/>
<gene>
    <name evidence="2" type="primary">LOC113718328</name>
</gene>
<reference evidence="2" key="2">
    <citation type="submission" date="2025-08" db="UniProtKB">
        <authorList>
            <consortium name="RefSeq"/>
        </authorList>
    </citation>
    <scope>IDENTIFICATION</scope>
    <source>
        <tissue evidence="2">Leaves</tissue>
    </source>
</reference>
<evidence type="ECO:0000313" key="2">
    <source>
        <dbReference type="RefSeq" id="XP_027099041.2"/>
    </source>
</evidence>
<name>A0A6P6V8K2_COFAR</name>
<dbReference type="GeneID" id="113718328"/>
<dbReference type="RefSeq" id="XP_027099041.2">
    <property type="nucleotide sequence ID" value="XM_027243240.2"/>
</dbReference>
<keyword evidence="1" id="KW-1185">Reference proteome</keyword>
<accession>A0A6P6V8K2</accession>
<dbReference type="SUPFAM" id="SSF48452">
    <property type="entry name" value="TPR-like"/>
    <property type="match status" value="1"/>
</dbReference>
<dbReference type="PANTHER" id="PTHR36350:SF3">
    <property type="entry name" value="TRANSMEMBRANE PROTEIN"/>
    <property type="match status" value="1"/>
</dbReference>
<sequence>MDSSSTLASSSFLLIKSTSIPSFPILKKQIHFHSYKPLHSKKLIIINASSASSNSSSTSNPFLSTLKTTTTAAVIFAVAVFGSFGKFNKPARAIFPFPPTPTSQQNISDAIGVFKEVLQPLKKSNSEATGAVLESELHQKLNPEAIEALKTLLQKKLKASKKKECLDILHKLTSAQPEITDWTFLAARLLNEMGNTQEAIEVLLPILLEGDLPSVLPMFEISLLVDLSALKKHVKWLDEKIRESSEGVVDQEKQGKEERFLMLFWAQLQFLLNNVDEALRIYEELERQDPSDYRPYFCKGMIYTLLDRKKEAREQFATYRELSPKKIEVEWYLRTPIRRMRLFLTPEDKN</sequence>
<protein>
    <submittedName>
        <fullName evidence="2">Protein SLOW GREEN 1, chloroplastic-like</fullName>
    </submittedName>
</protein>
<dbReference type="Gene3D" id="1.25.40.10">
    <property type="entry name" value="Tetratricopeptide repeat domain"/>
    <property type="match status" value="2"/>
</dbReference>
<dbReference type="AlphaFoldDB" id="A0A6P6V8K2"/>
<organism evidence="1 2">
    <name type="scientific">Coffea arabica</name>
    <name type="common">Arabian coffee</name>
    <dbReference type="NCBI Taxonomy" id="13443"/>
    <lineage>
        <taxon>Eukaryota</taxon>
        <taxon>Viridiplantae</taxon>
        <taxon>Streptophyta</taxon>
        <taxon>Embryophyta</taxon>
        <taxon>Tracheophyta</taxon>
        <taxon>Spermatophyta</taxon>
        <taxon>Magnoliopsida</taxon>
        <taxon>eudicotyledons</taxon>
        <taxon>Gunneridae</taxon>
        <taxon>Pentapetalae</taxon>
        <taxon>asterids</taxon>
        <taxon>lamiids</taxon>
        <taxon>Gentianales</taxon>
        <taxon>Rubiaceae</taxon>
        <taxon>Ixoroideae</taxon>
        <taxon>Gardenieae complex</taxon>
        <taxon>Bertiereae - Coffeeae clade</taxon>
        <taxon>Coffeeae</taxon>
        <taxon>Coffea</taxon>
    </lineage>
</organism>
<reference evidence="1" key="1">
    <citation type="journal article" date="2025" name="Foods">
        <title>Unveiling the Microbial Signatures of Arabica Coffee Cherries: Insights into Ripeness Specific Diversity, Functional Traits, and Implications for Quality and Safety.</title>
        <authorList>
            <consortium name="RefSeq"/>
            <person name="Tenea G.N."/>
            <person name="Cifuentes V."/>
            <person name="Reyes P."/>
            <person name="Cevallos-Vallejos M."/>
        </authorList>
    </citation>
    <scope>NUCLEOTIDE SEQUENCE [LARGE SCALE GENOMIC DNA]</scope>
</reference>